<gene>
    <name evidence="4" type="ORF">GGQ97_001278</name>
</gene>
<dbReference type="Proteomes" id="UP000558192">
    <property type="component" value="Unassembled WGS sequence"/>
</dbReference>
<dbReference type="Gene3D" id="2.30.40.10">
    <property type="entry name" value="Urease, subunit C, domain 1"/>
    <property type="match status" value="1"/>
</dbReference>
<keyword evidence="4" id="KW-0378">Hydrolase</keyword>
<evidence type="ECO:0000256" key="2">
    <source>
        <dbReference type="SAM" id="SignalP"/>
    </source>
</evidence>
<dbReference type="InterPro" id="IPR011059">
    <property type="entry name" value="Metal-dep_hydrolase_composite"/>
</dbReference>
<dbReference type="PANTHER" id="PTHR43135:SF3">
    <property type="entry name" value="ALPHA-D-RIBOSE 1-METHYLPHOSPHONATE 5-TRIPHOSPHATE DIPHOSPHATASE"/>
    <property type="match status" value="1"/>
</dbReference>
<dbReference type="AlphaFoldDB" id="A0A7X5Y7T0"/>
<organism evidence="4 5">
    <name type="scientific">Sphingomonas kaistensis</name>
    <dbReference type="NCBI Taxonomy" id="298708"/>
    <lineage>
        <taxon>Bacteria</taxon>
        <taxon>Pseudomonadati</taxon>
        <taxon>Pseudomonadota</taxon>
        <taxon>Alphaproteobacteria</taxon>
        <taxon>Sphingomonadales</taxon>
        <taxon>Sphingomonadaceae</taxon>
        <taxon>Sphingomonas</taxon>
    </lineage>
</organism>
<dbReference type="PANTHER" id="PTHR43135">
    <property type="entry name" value="ALPHA-D-RIBOSE 1-METHYLPHOSPHONATE 5-TRIPHOSPHATE DIPHOSPHATASE"/>
    <property type="match status" value="1"/>
</dbReference>
<accession>A0A7X5Y7T0</accession>
<dbReference type="InterPro" id="IPR057744">
    <property type="entry name" value="OTAase-like"/>
</dbReference>
<dbReference type="Pfam" id="PF01979">
    <property type="entry name" value="Amidohydro_1"/>
    <property type="match status" value="1"/>
</dbReference>
<name>A0A7X5Y7T0_9SPHN</name>
<evidence type="ECO:0000259" key="3">
    <source>
        <dbReference type="Pfam" id="PF01979"/>
    </source>
</evidence>
<protein>
    <submittedName>
        <fullName evidence="4">Imidazolonepropionase-like amidohydrolase</fullName>
    </submittedName>
</protein>
<feature type="region of interest" description="Disordered" evidence="1">
    <location>
        <begin position="167"/>
        <end position="186"/>
    </location>
</feature>
<evidence type="ECO:0000313" key="5">
    <source>
        <dbReference type="Proteomes" id="UP000558192"/>
    </source>
</evidence>
<dbReference type="CDD" id="cd01299">
    <property type="entry name" value="Met_dep_hydrolase_A"/>
    <property type="match status" value="1"/>
</dbReference>
<comment type="caution">
    <text evidence="4">The sequence shown here is derived from an EMBL/GenBank/DDBJ whole genome shotgun (WGS) entry which is preliminary data.</text>
</comment>
<dbReference type="EMBL" id="JAATJC010000001">
    <property type="protein sequence ID" value="NJC05485.1"/>
    <property type="molecule type" value="Genomic_DNA"/>
</dbReference>
<dbReference type="InterPro" id="IPR051781">
    <property type="entry name" value="Metallo-dep_Hydrolase"/>
</dbReference>
<dbReference type="SUPFAM" id="SSF51338">
    <property type="entry name" value="Composite domain of metallo-dependent hydrolases"/>
    <property type="match status" value="1"/>
</dbReference>
<sequence length="428" mass="45271">MRAYLLAAAALVVAAPAAAGKVVVTADRMLDVQSGRMVEHPAVFIGDDGRITSVADARTVRWGSDVRHIALPGKTLVPGLIDMHVHLEGSSKVKGYRSLEFTDSFDIVMGVPNAKRLLDAGFTSVRSVGSGNYTDVAIRQAVELGEIEGPRITAATNPIGATGGHCDSNTNRPSLARTNRGVADGPDEVRKKVRELRKLGAQLIKVCATGGVFSRNTEPGAQQMTFEELKMAADEAHMLGMKVAAHAHGTDGIKAAIRAGIDTIEHASFLDDEAIRLAKERGTWLSMDIYNTEWTLTEGARAGVLEENLAKERIVGGRQRESFRRSVQLGARHVFGTDVGVYPAGLGARQFAVMVRFGMTPLQAIRAATLNAAEALGKPGDVGAIAVGRYGDMVAVTGDPLADVRVLERPDAVIKGGQLVGAAIPAKG</sequence>
<keyword evidence="5" id="KW-1185">Reference proteome</keyword>
<evidence type="ECO:0000313" key="4">
    <source>
        <dbReference type="EMBL" id="NJC05485.1"/>
    </source>
</evidence>
<dbReference type="Gene3D" id="3.20.20.140">
    <property type="entry name" value="Metal-dependent hydrolases"/>
    <property type="match status" value="1"/>
</dbReference>
<reference evidence="4 5" key="1">
    <citation type="submission" date="2020-03" db="EMBL/GenBank/DDBJ databases">
        <title>Genomic Encyclopedia of Type Strains, Phase IV (KMG-IV): sequencing the most valuable type-strain genomes for metagenomic binning, comparative biology and taxonomic classification.</title>
        <authorList>
            <person name="Goeker M."/>
        </authorList>
    </citation>
    <scope>NUCLEOTIDE SEQUENCE [LARGE SCALE GENOMIC DNA]</scope>
    <source>
        <strain evidence="4 5">DSM 16846</strain>
    </source>
</reference>
<dbReference type="RefSeq" id="WP_168068171.1">
    <property type="nucleotide sequence ID" value="NZ_JAATJC010000001.1"/>
</dbReference>
<dbReference type="GO" id="GO:0016810">
    <property type="term" value="F:hydrolase activity, acting on carbon-nitrogen (but not peptide) bonds"/>
    <property type="evidence" value="ECO:0007669"/>
    <property type="project" value="InterPro"/>
</dbReference>
<proteinExistence type="predicted"/>
<dbReference type="InterPro" id="IPR032466">
    <property type="entry name" value="Metal_Hydrolase"/>
</dbReference>
<dbReference type="InterPro" id="IPR006680">
    <property type="entry name" value="Amidohydro-rel"/>
</dbReference>
<evidence type="ECO:0000256" key="1">
    <source>
        <dbReference type="SAM" id="MobiDB-lite"/>
    </source>
</evidence>
<feature type="domain" description="Amidohydrolase-related" evidence="3">
    <location>
        <begin position="75"/>
        <end position="420"/>
    </location>
</feature>
<feature type="compositionally biased region" description="Polar residues" evidence="1">
    <location>
        <begin position="167"/>
        <end position="177"/>
    </location>
</feature>
<keyword evidence="2" id="KW-0732">Signal</keyword>
<feature type="chain" id="PRO_5030694236" evidence="2">
    <location>
        <begin position="20"/>
        <end position="428"/>
    </location>
</feature>
<dbReference type="SUPFAM" id="SSF51556">
    <property type="entry name" value="Metallo-dependent hydrolases"/>
    <property type="match status" value="1"/>
</dbReference>
<feature type="signal peptide" evidence="2">
    <location>
        <begin position="1"/>
        <end position="19"/>
    </location>
</feature>